<accession>A0A918BIX1</accession>
<dbReference type="AlphaFoldDB" id="A0A918BIX1"/>
<protein>
    <submittedName>
        <fullName evidence="2">Uncharacterized protein</fullName>
    </submittedName>
</protein>
<evidence type="ECO:0000313" key="2">
    <source>
        <dbReference type="EMBL" id="GGQ72404.1"/>
    </source>
</evidence>
<reference evidence="2" key="1">
    <citation type="journal article" date="2014" name="Int. J. Syst. Evol. Microbiol.">
        <title>Complete genome sequence of Corynebacterium casei LMG S-19264T (=DSM 44701T), isolated from a smear-ripened cheese.</title>
        <authorList>
            <consortium name="US DOE Joint Genome Institute (JGI-PGF)"/>
            <person name="Walter F."/>
            <person name="Albersmeier A."/>
            <person name="Kalinowski J."/>
            <person name="Ruckert C."/>
        </authorList>
    </citation>
    <scope>NUCLEOTIDE SEQUENCE</scope>
    <source>
        <strain evidence="2">JCM 3131</strain>
    </source>
</reference>
<keyword evidence="3" id="KW-1185">Reference proteome</keyword>
<sequence length="133" mass="13724">MLVGEGALAAGLTVPLCDGPGLDRAGGLPAWTLARWVLTVPVMMDRAVAISALVMPSASSMTTSSSRGDSRVAGAGREEEVRSCSRSRTVIDGRTKEYDVNFQTQIPTAAVLGPALAVFAPLALARRRGGTPG</sequence>
<proteinExistence type="predicted"/>
<organism evidence="2 3">
    <name type="scientific">Streptomyces ruber</name>
    <dbReference type="NCBI Taxonomy" id="83378"/>
    <lineage>
        <taxon>Bacteria</taxon>
        <taxon>Bacillati</taxon>
        <taxon>Actinomycetota</taxon>
        <taxon>Actinomycetes</taxon>
        <taxon>Kitasatosporales</taxon>
        <taxon>Streptomycetaceae</taxon>
        <taxon>Streptomyces</taxon>
    </lineage>
</organism>
<feature type="compositionally biased region" description="Basic and acidic residues" evidence="1">
    <location>
        <begin position="76"/>
        <end position="87"/>
    </location>
</feature>
<dbReference type="Proteomes" id="UP000620156">
    <property type="component" value="Unassembled WGS sequence"/>
</dbReference>
<feature type="compositionally biased region" description="Low complexity" evidence="1">
    <location>
        <begin position="57"/>
        <end position="66"/>
    </location>
</feature>
<comment type="caution">
    <text evidence="2">The sequence shown here is derived from an EMBL/GenBank/DDBJ whole genome shotgun (WGS) entry which is preliminary data.</text>
</comment>
<reference evidence="2" key="2">
    <citation type="submission" date="2020-09" db="EMBL/GenBank/DDBJ databases">
        <authorList>
            <person name="Sun Q."/>
            <person name="Ohkuma M."/>
        </authorList>
    </citation>
    <scope>NUCLEOTIDE SEQUENCE</scope>
    <source>
        <strain evidence="2">JCM 3131</strain>
    </source>
</reference>
<dbReference type="EMBL" id="BMQK01000012">
    <property type="protein sequence ID" value="GGQ72404.1"/>
    <property type="molecule type" value="Genomic_DNA"/>
</dbReference>
<name>A0A918BIX1_9ACTN</name>
<feature type="region of interest" description="Disordered" evidence="1">
    <location>
        <begin position="57"/>
        <end position="87"/>
    </location>
</feature>
<evidence type="ECO:0000256" key="1">
    <source>
        <dbReference type="SAM" id="MobiDB-lite"/>
    </source>
</evidence>
<gene>
    <name evidence="2" type="ORF">GCM10010145_47510</name>
</gene>
<evidence type="ECO:0000313" key="3">
    <source>
        <dbReference type="Proteomes" id="UP000620156"/>
    </source>
</evidence>